<evidence type="ECO:0000313" key="3">
    <source>
        <dbReference type="Proteomes" id="UP001292913"/>
    </source>
</evidence>
<dbReference type="Proteomes" id="UP001292913">
    <property type="component" value="Unassembled WGS sequence"/>
</dbReference>
<dbReference type="SUPFAM" id="SSF56925">
    <property type="entry name" value="OMPA-like"/>
    <property type="match status" value="1"/>
</dbReference>
<dbReference type="InterPro" id="IPR000758">
    <property type="entry name" value="Enterovir_OMP"/>
</dbReference>
<dbReference type="Gene3D" id="2.40.160.20">
    <property type="match status" value="1"/>
</dbReference>
<protein>
    <submittedName>
        <fullName evidence="2">Porin family protein</fullName>
    </submittedName>
</protein>
<dbReference type="Pfam" id="PF13568">
    <property type="entry name" value="OMP_b-brl_2"/>
    <property type="match status" value="1"/>
</dbReference>
<keyword evidence="3" id="KW-1185">Reference proteome</keyword>
<dbReference type="PROSITE" id="PS00695">
    <property type="entry name" value="ENT_VIR_OMP_2"/>
    <property type="match status" value="1"/>
</dbReference>
<accession>A0ABU5HPC6</accession>
<dbReference type="RefSeq" id="WP_195648628.1">
    <property type="nucleotide sequence ID" value="NZ_JARZAK010000004.1"/>
</dbReference>
<feature type="domain" description="Outer membrane protein beta-barrel" evidence="1">
    <location>
        <begin position="21"/>
        <end position="173"/>
    </location>
</feature>
<dbReference type="InterPro" id="IPR011250">
    <property type="entry name" value="OMP/PagP_B-barrel"/>
</dbReference>
<evidence type="ECO:0000313" key="2">
    <source>
        <dbReference type="EMBL" id="MDY7257816.1"/>
    </source>
</evidence>
<comment type="caution">
    <text evidence="2">The sequence shown here is derived from an EMBL/GenBank/DDBJ whole genome shotgun (WGS) entry which is preliminary data.</text>
</comment>
<organism evidence="2 3">
    <name type="scientific">Bacteroides vicugnae</name>
    <dbReference type="NCBI Taxonomy" id="3037989"/>
    <lineage>
        <taxon>Bacteria</taxon>
        <taxon>Pseudomonadati</taxon>
        <taxon>Bacteroidota</taxon>
        <taxon>Bacteroidia</taxon>
        <taxon>Bacteroidales</taxon>
        <taxon>Bacteroidaceae</taxon>
        <taxon>Bacteroides</taxon>
    </lineage>
</organism>
<name>A0ABU5HPC6_9BACE</name>
<sequence length="197" mass="21496">MKKGLIFVLFALVSIVSYSQISWNAKVGMNMSNYTGDMDTDMKIGFNVGVGMEYQFSDMWSIQPSLMLTQKGAKIKEDGETMKFNPMYLEIPVLAAARFAVADNQNIVVKAGPYFAFGVAGKVKVGDDKADFFGDGDDQFGGKRFDCGIGVGVAYEIGKFFVGLDGEFGFTNVVDFKSDGVSNPKNMNFSIGVGYKF</sequence>
<evidence type="ECO:0000259" key="1">
    <source>
        <dbReference type="Pfam" id="PF13568"/>
    </source>
</evidence>
<gene>
    <name evidence="2" type="ORF">QHG74_08800</name>
</gene>
<reference evidence="2 3" key="1">
    <citation type="submission" date="2023-04" db="EMBL/GenBank/DDBJ databases">
        <title>Bacteroides pacosi sp. nov., isolated from the fecal material of an alpaca.</title>
        <authorList>
            <person name="Miller S."/>
            <person name="Hendry M."/>
            <person name="King J."/>
            <person name="Sankaranarayanan K."/>
            <person name="Lawson P.A."/>
        </authorList>
    </citation>
    <scope>NUCLEOTIDE SEQUENCE [LARGE SCALE GENOMIC DNA]</scope>
    <source>
        <strain evidence="2 3">A2-P53</strain>
    </source>
</reference>
<proteinExistence type="predicted"/>
<dbReference type="InterPro" id="IPR025665">
    <property type="entry name" value="Beta-barrel_OMP_2"/>
</dbReference>
<dbReference type="EMBL" id="JARZAK010000004">
    <property type="protein sequence ID" value="MDY7257816.1"/>
    <property type="molecule type" value="Genomic_DNA"/>
</dbReference>